<sequence>MIHDIQTAIQRRIDHNRVYGVGFVEGQTLPHGISLEVACELAEYWSQGMNDEAIALIQTLPQAEIIRRIYNACAGIKSS</sequence>
<proteinExistence type="predicted"/>
<gene>
    <name evidence="1" type="ORF">NDI37_26805</name>
</gene>
<accession>A0ABV0JXB3</accession>
<evidence type="ECO:0000313" key="2">
    <source>
        <dbReference type="Proteomes" id="UP001442494"/>
    </source>
</evidence>
<evidence type="ECO:0000313" key="1">
    <source>
        <dbReference type="EMBL" id="MEP0868051.1"/>
    </source>
</evidence>
<organism evidence="1 2">
    <name type="scientific">Funiculus sociatus GB2-A5</name>
    <dbReference type="NCBI Taxonomy" id="2933946"/>
    <lineage>
        <taxon>Bacteria</taxon>
        <taxon>Bacillati</taxon>
        <taxon>Cyanobacteriota</taxon>
        <taxon>Cyanophyceae</taxon>
        <taxon>Coleofasciculales</taxon>
        <taxon>Coleofasciculaceae</taxon>
        <taxon>Funiculus</taxon>
    </lineage>
</organism>
<protein>
    <submittedName>
        <fullName evidence="1">Uncharacterized protein</fullName>
    </submittedName>
</protein>
<dbReference type="Proteomes" id="UP001442494">
    <property type="component" value="Unassembled WGS sequence"/>
</dbReference>
<name>A0ABV0JXB3_9CYAN</name>
<dbReference type="EMBL" id="JAMPKK010000107">
    <property type="protein sequence ID" value="MEP0868051.1"/>
    <property type="molecule type" value="Genomic_DNA"/>
</dbReference>
<comment type="caution">
    <text evidence="1">The sequence shown here is derived from an EMBL/GenBank/DDBJ whole genome shotgun (WGS) entry which is preliminary data.</text>
</comment>
<keyword evidence="2" id="KW-1185">Reference proteome</keyword>
<reference evidence="1 2" key="1">
    <citation type="submission" date="2022-04" db="EMBL/GenBank/DDBJ databases">
        <title>Positive selection, recombination, and allopatry shape intraspecific diversity of widespread and dominant cyanobacteria.</title>
        <authorList>
            <person name="Wei J."/>
            <person name="Shu W."/>
            <person name="Hu C."/>
        </authorList>
    </citation>
    <scope>NUCLEOTIDE SEQUENCE [LARGE SCALE GENOMIC DNA]</scope>
    <source>
        <strain evidence="1 2">GB2-A5</strain>
    </source>
</reference>
<dbReference type="RefSeq" id="WP_190423937.1">
    <property type="nucleotide sequence ID" value="NZ_JAMPKK010000107.1"/>
</dbReference>